<dbReference type="Proteomes" id="UP000324222">
    <property type="component" value="Unassembled WGS sequence"/>
</dbReference>
<organism evidence="2 3">
    <name type="scientific">Portunus trituberculatus</name>
    <name type="common">Swimming crab</name>
    <name type="synonym">Neptunus trituberculatus</name>
    <dbReference type="NCBI Taxonomy" id="210409"/>
    <lineage>
        <taxon>Eukaryota</taxon>
        <taxon>Metazoa</taxon>
        <taxon>Ecdysozoa</taxon>
        <taxon>Arthropoda</taxon>
        <taxon>Crustacea</taxon>
        <taxon>Multicrustacea</taxon>
        <taxon>Malacostraca</taxon>
        <taxon>Eumalacostraca</taxon>
        <taxon>Eucarida</taxon>
        <taxon>Decapoda</taxon>
        <taxon>Pleocyemata</taxon>
        <taxon>Brachyura</taxon>
        <taxon>Eubrachyura</taxon>
        <taxon>Portunoidea</taxon>
        <taxon>Portunidae</taxon>
        <taxon>Portuninae</taxon>
        <taxon>Portunus</taxon>
    </lineage>
</organism>
<evidence type="ECO:0000256" key="1">
    <source>
        <dbReference type="SAM" id="Phobius"/>
    </source>
</evidence>
<comment type="caution">
    <text evidence="2">The sequence shown here is derived from an EMBL/GenBank/DDBJ whole genome shotgun (WGS) entry which is preliminary data.</text>
</comment>
<keyword evidence="3" id="KW-1185">Reference proteome</keyword>
<name>A0A5B7EWT8_PORTR</name>
<dbReference type="AlphaFoldDB" id="A0A5B7EWT8"/>
<keyword evidence="1" id="KW-1133">Transmembrane helix</keyword>
<sequence>MCNICIYLFTYILVVYTIFSFLFFFLYSTLMSLSRGVGGRVHYPPLLYLIINAAINASINQLGIVAKVYHHKI</sequence>
<accession>A0A5B7EWT8</accession>
<reference evidence="2 3" key="1">
    <citation type="submission" date="2019-05" db="EMBL/GenBank/DDBJ databases">
        <title>Another draft genome of Portunus trituberculatus and its Hox gene families provides insights of decapod evolution.</title>
        <authorList>
            <person name="Jeong J.-H."/>
            <person name="Song I."/>
            <person name="Kim S."/>
            <person name="Choi T."/>
            <person name="Kim D."/>
            <person name="Ryu S."/>
            <person name="Kim W."/>
        </authorList>
    </citation>
    <scope>NUCLEOTIDE SEQUENCE [LARGE SCALE GENOMIC DNA]</scope>
    <source>
        <tissue evidence="2">Muscle</tissue>
    </source>
</reference>
<gene>
    <name evidence="2" type="ORF">E2C01_030969</name>
</gene>
<evidence type="ECO:0000313" key="2">
    <source>
        <dbReference type="EMBL" id="MPC37488.1"/>
    </source>
</evidence>
<evidence type="ECO:0000313" key="3">
    <source>
        <dbReference type="Proteomes" id="UP000324222"/>
    </source>
</evidence>
<feature type="transmembrane region" description="Helical" evidence="1">
    <location>
        <begin position="47"/>
        <end position="69"/>
    </location>
</feature>
<dbReference type="EMBL" id="VSRR010003794">
    <property type="protein sequence ID" value="MPC37488.1"/>
    <property type="molecule type" value="Genomic_DNA"/>
</dbReference>
<proteinExistence type="predicted"/>
<keyword evidence="1" id="KW-0812">Transmembrane</keyword>
<feature type="transmembrane region" description="Helical" evidence="1">
    <location>
        <begin position="7"/>
        <end position="27"/>
    </location>
</feature>
<protein>
    <submittedName>
        <fullName evidence="2">Uncharacterized protein</fullName>
    </submittedName>
</protein>
<keyword evidence="1" id="KW-0472">Membrane</keyword>